<dbReference type="Proteomes" id="UP000509791">
    <property type="component" value="Chromosome"/>
</dbReference>
<dbReference type="InterPro" id="IPR029068">
    <property type="entry name" value="Glyas_Bleomycin-R_OHBP_Dase"/>
</dbReference>
<evidence type="ECO:0000313" key="2">
    <source>
        <dbReference type="EMBL" id="CAD0152038.1"/>
    </source>
</evidence>
<reference evidence="2 3" key="1">
    <citation type="submission" date="2020-06" db="EMBL/GenBank/DDBJ databases">
        <authorList>
            <person name="Chuat V."/>
        </authorList>
    </citation>
    <scope>NUCLEOTIDE SEQUENCE [LARGE SCALE GENOMIC DNA]</scope>
    <source>
        <strain evidence="2">STH_CIRM_998</strain>
    </source>
</reference>
<dbReference type="Gene3D" id="3.10.180.10">
    <property type="entry name" value="2,3-Dihydroxybiphenyl 1,2-Dioxygenase, domain 1"/>
    <property type="match status" value="1"/>
</dbReference>
<dbReference type="SUPFAM" id="SSF54593">
    <property type="entry name" value="Glyoxalase/Bleomycin resistance protein/Dihydroxybiphenyl dioxygenase"/>
    <property type="match status" value="1"/>
</dbReference>
<dbReference type="RefSeq" id="WP_179972509.1">
    <property type="nucleotide sequence ID" value="NZ_LR822020.1"/>
</dbReference>
<sequence>MHIGTVFIRVKDIKRSKKWYQENLDLLVNWEMDNICAFKLGETDITLVQQELDVTKDVTFNIFCNDIIGRRDKFLERGICVSELKEWNNITYFSLKDPDSNLLEICSIK</sequence>
<dbReference type="EMBL" id="LR822027">
    <property type="protein sequence ID" value="CAD0152038.1"/>
    <property type="molecule type" value="Genomic_DNA"/>
</dbReference>
<gene>
    <name evidence="2" type="ORF">STHERMO_0787</name>
</gene>
<proteinExistence type="predicted"/>
<organism evidence="2 3">
    <name type="scientific">Streptococcus thermophilus</name>
    <dbReference type="NCBI Taxonomy" id="1308"/>
    <lineage>
        <taxon>Bacteria</taxon>
        <taxon>Bacillati</taxon>
        <taxon>Bacillota</taxon>
        <taxon>Bacilli</taxon>
        <taxon>Lactobacillales</taxon>
        <taxon>Streptococcaceae</taxon>
        <taxon>Streptococcus</taxon>
    </lineage>
</organism>
<dbReference type="Pfam" id="PF00903">
    <property type="entry name" value="Glyoxalase"/>
    <property type="match status" value="1"/>
</dbReference>
<evidence type="ECO:0000259" key="1">
    <source>
        <dbReference type="PROSITE" id="PS51819"/>
    </source>
</evidence>
<dbReference type="InterPro" id="IPR037523">
    <property type="entry name" value="VOC_core"/>
</dbReference>
<feature type="domain" description="VOC" evidence="1">
    <location>
        <begin position="2"/>
        <end position="108"/>
    </location>
</feature>
<evidence type="ECO:0000313" key="3">
    <source>
        <dbReference type="Proteomes" id="UP000509791"/>
    </source>
</evidence>
<protein>
    <recommendedName>
        <fullName evidence="1">VOC domain-containing protein</fullName>
    </recommendedName>
</protein>
<name>A0A8D6UBR5_STRTR</name>
<accession>A0A8D6UBR5</accession>
<dbReference type="InterPro" id="IPR004360">
    <property type="entry name" value="Glyas_Fos-R_dOase_dom"/>
</dbReference>
<dbReference type="AlphaFoldDB" id="A0A8D6UBR5"/>
<dbReference type="PROSITE" id="PS51819">
    <property type="entry name" value="VOC"/>
    <property type="match status" value="1"/>
</dbReference>